<evidence type="ECO:0000256" key="4">
    <source>
        <dbReference type="ARBA" id="ARBA00022741"/>
    </source>
</evidence>
<dbReference type="Gene3D" id="3.40.50.300">
    <property type="entry name" value="P-loop containing nucleotide triphosphate hydrolases"/>
    <property type="match status" value="1"/>
</dbReference>
<dbReference type="GO" id="GO:0016887">
    <property type="term" value="F:ATP hydrolysis activity"/>
    <property type="evidence" value="ECO:0007669"/>
    <property type="project" value="InterPro"/>
</dbReference>
<keyword evidence="1" id="KW-0813">Transport</keyword>
<dbReference type="STRING" id="28092.WM40_03060"/>
<dbReference type="InterPro" id="IPR003593">
    <property type="entry name" value="AAA+_ATPase"/>
</dbReference>
<dbReference type="PANTHER" id="PTHR42939:SF1">
    <property type="entry name" value="ABC TRANSPORTER ATP-BINDING PROTEIN ALBC-RELATED"/>
    <property type="match status" value="1"/>
</dbReference>
<keyword evidence="5 7" id="KW-0067">ATP-binding</keyword>
<proteinExistence type="predicted"/>
<feature type="domain" description="ABC transporter" evidence="6">
    <location>
        <begin position="33"/>
        <end position="262"/>
    </location>
</feature>
<evidence type="ECO:0000313" key="8">
    <source>
        <dbReference type="Proteomes" id="UP000033618"/>
    </source>
</evidence>
<dbReference type="RefSeq" id="WP_046152102.1">
    <property type="nucleotide sequence ID" value="NZ_CADFGU010000004.1"/>
</dbReference>
<comment type="caution">
    <text evidence="7">The sequence shown here is derived from an EMBL/GenBank/DDBJ whole genome shotgun (WGS) entry which is preliminary data.</text>
</comment>
<dbReference type="EMBL" id="LAQU01000002">
    <property type="protein sequence ID" value="KKB64963.1"/>
    <property type="molecule type" value="Genomic_DNA"/>
</dbReference>
<dbReference type="SUPFAM" id="SSF52540">
    <property type="entry name" value="P-loop containing nucleoside triphosphate hydrolases"/>
    <property type="match status" value="1"/>
</dbReference>
<dbReference type="Proteomes" id="UP000033618">
    <property type="component" value="Unassembled WGS sequence"/>
</dbReference>
<dbReference type="SMART" id="SM00382">
    <property type="entry name" value="AAA"/>
    <property type="match status" value="1"/>
</dbReference>
<reference evidence="7 8" key="1">
    <citation type="submission" date="2015-03" db="EMBL/GenBank/DDBJ databases">
        <title>Draft Genome Sequence of Burkholderia andropogonis type strain ICMP2807, isolated from Sorghum bicolor.</title>
        <authorList>
            <person name="Lopes-Santos L."/>
            <person name="Castro D.B."/>
            <person name="Ottoboni L.M."/>
            <person name="Park D."/>
            <person name="Weirc B.S."/>
            <person name="Destefano S.A."/>
        </authorList>
    </citation>
    <scope>NUCLEOTIDE SEQUENCE [LARGE SCALE GENOMIC DNA]</scope>
    <source>
        <strain evidence="7 8">ICMP2807</strain>
    </source>
</reference>
<gene>
    <name evidence="7" type="ORF">WM40_03060</name>
</gene>
<keyword evidence="3" id="KW-0997">Cell inner membrane</keyword>
<dbReference type="OrthoDB" id="9030221at2"/>
<evidence type="ECO:0000256" key="2">
    <source>
        <dbReference type="ARBA" id="ARBA00022475"/>
    </source>
</evidence>
<dbReference type="GO" id="GO:0005524">
    <property type="term" value="F:ATP binding"/>
    <property type="evidence" value="ECO:0007669"/>
    <property type="project" value="UniProtKB-KW"/>
</dbReference>
<organism evidence="7 8">
    <name type="scientific">Robbsia andropogonis</name>
    <dbReference type="NCBI Taxonomy" id="28092"/>
    <lineage>
        <taxon>Bacteria</taxon>
        <taxon>Pseudomonadati</taxon>
        <taxon>Pseudomonadota</taxon>
        <taxon>Betaproteobacteria</taxon>
        <taxon>Burkholderiales</taxon>
        <taxon>Burkholderiaceae</taxon>
        <taxon>Robbsia</taxon>
    </lineage>
</organism>
<evidence type="ECO:0000259" key="6">
    <source>
        <dbReference type="PROSITE" id="PS50893"/>
    </source>
</evidence>
<dbReference type="AlphaFoldDB" id="A0A0F5K4E3"/>
<dbReference type="InterPro" id="IPR027417">
    <property type="entry name" value="P-loop_NTPase"/>
</dbReference>
<dbReference type="InterPro" id="IPR003439">
    <property type="entry name" value="ABC_transporter-like_ATP-bd"/>
</dbReference>
<dbReference type="Pfam" id="PF00005">
    <property type="entry name" value="ABC_tran"/>
    <property type="match status" value="1"/>
</dbReference>
<evidence type="ECO:0000256" key="3">
    <source>
        <dbReference type="ARBA" id="ARBA00022519"/>
    </source>
</evidence>
<name>A0A0F5K4E3_9BURK</name>
<evidence type="ECO:0000313" key="7">
    <source>
        <dbReference type="EMBL" id="KKB64963.1"/>
    </source>
</evidence>
<accession>A0A0F5K4E3</accession>
<evidence type="ECO:0000256" key="1">
    <source>
        <dbReference type="ARBA" id="ARBA00022448"/>
    </source>
</evidence>
<protein>
    <submittedName>
        <fullName evidence="7">Phosphonate ABC transporter ATP-binding protein</fullName>
    </submittedName>
</protein>
<keyword evidence="2" id="KW-1003">Cell membrane</keyword>
<evidence type="ECO:0000256" key="5">
    <source>
        <dbReference type="ARBA" id="ARBA00022840"/>
    </source>
</evidence>
<dbReference type="PROSITE" id="PS50893">
    <property type="entry name" value="ABC_TRANSPORTER_2"/>
    <property type="match status" value="1"/>
</dbReference>
<keyword evidence="3" id="KW-0472">Membrane</keyword>
<dbReference type="PANTHER" id="PTHR42939">
    <property type="entry name" value="ABC TRANSPORTER ATP-BINDING PROTEIN ALBC-RELATED"/>
    <property type="match status" value="1"/>
</dbReference>
<dbReference type="PATRIC" id="fig|28092.6.peg.722"/>
<sequence>MTKSFFTSLRLAFAPWQSFDAWRLFGVDFGHGDRVHDYALSADSIDVSAGQFHLCATNVRFRKGAITAVVGPNGAGKSTLLEALLGFRHNRGSGAQILGMPTRQFLADPSALRRLGAQLQKVEYADHTKVSEIVDLHRAMYRKQDSAVAAALALDELIGKPCRGLSKGQRQRVDLYVALAHRPELLILDEPFTGLDRRYTGVVSDLLRDRPEGTSVAMICHAGEDLSAVDDIVWVKQGGIAYQGQKDVLKATLVGEARALLYCRDDREAAALRERLEVLDGVVGVRTPQPLVLEVFGDATLHPYVQQLVGEQRIQHLELSPTTDNDLLRLCTEGLRHD</sequence>
<keyword evidence="8" id="KW-1185">Reference proteome</keyword>
<dbReference type="InterPro" id="IPR051782">
    <property type="entry name" value="ABC_Transporter_VariousFunc"/>
</dbReference>
<keyword evidence="4" id="KW-0547">Nucleotide-binding</keyword>